<feature type="transmembrane region" description="Helical" evidence="5">
    <location>
        <begin position="132"/>
        <end position="151"/>
    </location>
</feature>
<proteinExistence type="predicted"/>
<feature type="transmembrane region" description="Helical" evidence="5">
    <location>
        <begin position="76"/>
        <end position="97"/>
    </location>
</feature>
<protein>
    <recommendedName>
        <fullName evidence="6">Yip1 domain-containing protein</fullName>
    </recommendedName>
</protein>
<evidence type="ECO:0000256" key="4">
    <source>
        <dbReference type="ARBA" id="ARBA00023136"/>
    </source>
</evidence>
<dbReference type="InterPro" id="IPR006977">
    <property type="entry name" value="Yip1_dom"/>
</dbReference>
<evidence type="ECO:0000256" key="3">
    <source>
        <dbReference type="ARBA" id="ARBA00022989"/>
    </source>
</evidence>
<dbReference type="STRING" id="650891.SAMN05216203_2731"/>
<feature type="transmembrane region" description="Helical" evidence="5">
    <location>
        <begin position="109"/>
        <end position="126"/>
    </location>
</feature>
<keyword evidence="2 5" id="KW-0812">Transmembrane</keyword>
<dbReference type="AlphaFoldDB" id="A0A1I6J7A7"/>
<keyword evidence="4 5" id="KW-0472">Membrane</keyword>
<comment type="subcellular location">
    <subcellularLocation>
        <location evidence="1">Membrane</location>
        <topology evidence="1">Multi-pass membrane protein</topology>
    </subcellularLocation>
</comment>
<evidence type="ECO:0000256" key="1">
    <source>
        <dbReference type="ARBA" id="ARBA00004141"/>
    </source>
</evidence>
<dbReference type="EMBL" id="FOYW01000002">
    <property type="protein sequence ID" value="SFR74791.1"/>
    <property type="molecule type" value="Genomic_DNA"/>
</dbReference>
<evidence type="ECO:0000313" key="8">
    <source>
        <dbReference type="Proteomes" id="UP000198644"/>
    </source>
</evidence>
<dbReference type="Proteomes" id="UP000198644">
    <property type="component" value="Unassembled WGS sequence"/>
</dbReference>
<accession>A0A1I6J7A7</accession>
<evidence type="ECO:0000313" key="7">
    <source>
        <dbReference type="EMBL" id="SFR74791.1"/>
    </source>
</evidence>
<dbReference type="RefSeq" id="WP_092014146.1">
    <property type="nucleotide sequence ID" value="NZ_FOYW01000002.1"/>
</dbReference>
<keyword evidence="3 5" id="KW-1133">Transmembrane helix</keyword>
<reference evidence="7 8" key="1">
    <citation type="submission" date="2016-10" db="EMBL/GenBank/DDBJ databases">
        <authorList>
            <person name="de Groot N.N."/>
        </authorList>
    </citation>
    <scope>NUCLEOTIDE SEQUENCE [LARGE SCALE GENOMIC DNA]</scope>
    <source>
        <strain evidence="7 8">CGMCC 1.9167</strain>
    </source>
</reference>
<feature type="transmembrane region" description="Helical" evidence="5">
    <location>
        <begin position="172"/>
        <end position="193"/>
    </location>
</feature>
<evidence type="ECO:0000259" key="6">
    <source>
        <dbReference type="Pfam" id="PF04893"/>
    </source>
</evidence>
<name>A0A1I6J7A7_9GAMM</name>
<feature type="transmembrane region" description="Helical" evidence="5">
    <location>
        <begin position="30"/>
        <end position="49"/>
    </location>
</feature>
<dbReference type="GO" id="GO:0016020">
    <property type="term" value="C:membrane"/>
    <property type="evidence" value="ECO:0007669"/>
    <property type="project" value="UniProtKB-SubCell"/>
</dbReference>
<gene>
    <name evidence="7" type="ORF">SAMN05216203_2731</name>
</gene>
<dbReference type="Pfam" id="PF04893">
    <property type="entry name" value="Yip1"/>
    <property type="match status" value="1"/>
</dbReference>
<sequence length="201" mass="21810">MSLSHTVGLFTHPDEEWESIRNESESVTKLYFGHILLLALIPAVAGFYGTTQVGWQIGGDGQVIRLTTSSALQLSVLFYAAMLAGIFIIGKFIDFFAATYDVKDTTPRGVTLAAYTATPIFLLGVIAVYPNIWVNMLVGLVAIAYAVYLLYEGLPILMKIPEERGFMFASSVLTVGLVMFVALLAITVVIWSMGVGPVYVG</sequence>
<evidence type="ECO:0000256" key="5">
    <source>
        <dbReference type="SAM" id="Phobius"/>
    </source>
</evidence>
<keyword evidence="8" id="KW-1185">Reference proteome</keyword>
<dbReference type="OrthoDB" id="9808452at2"/>
<feature type="domain" description="Yip1" evidence="6">
    <location>
        <begin position="8"/>
        <end position="183"/>
    </location>
</feature>
<organism evidence="7 8">
    <name type="scientific">Marinobacter daqiaonensis</name>
    <dbReference type="NCBI Taxonomy" id="650891"/>
    <lineage>
        <taxon>Bacteria</taxon>
        <taxon>Pseudomonadati</taxon>
        <taxon>Pseudomonadota</taxon>
        <taxon>Gammaproteobacteria</taxon>
        <taxon>Pseudomonadales</taxon>
        <taxon>Marinobacteraceae</taxon>
        <taxon>Marinobacter</taxon>
    </lineage>
</organism>
<evidence type="ECO:0000256" key="2">
    <source>
        <dbReference type="ARBA" id="ARBA00022692"/>
    </source>
</evidence>